<proteinExistence type="predicted"/>
<dbReference type="EMBL" id="BJYU01000238">
    <property type="protein sequence ID" value="GEO18754.1"/>
    <property type="molecule type" value="Genomic_DNA"/>
</dbReference>
<sequence>MSRRRTKPLPVELLRKVEGPKILKALGEARREPCLSPIPLRSPDKIVASDLVGQIDAMAELLTGDRTHFHTKLHSWGRADCRRAGTYTQRNLILPTLLVLSRLGPLPVLPAKPRVAVPLLWT</sequence>
<keyword evidence="2" id="KW-1185">Reference proteome</keyword>
<protein>
    <submittedName>
        <fullName evidence="1">Uncharacterized protein</fullName>
    </submittedName>
</protein>
<evidence type="ECO:0000313" key="2">
    <source>
        <dbReference type="Proteomes" id="UP000321085"/>
    </source>
</evidence>
<evidence type="ECO:0000313" key="1">
    <source>
        <dbReference type="EMBL" id="GEO18754.1"/>
    </source>
</evidence>
<gene>
    <name evidence="1" type="ORF">MAE02_64500</name>
</gene>
<dbReference type="AlphaFoldDB" id="A0A512C3G8"/>
<accession>A0A512C3G8</accession>
<organism evidence="1 2">
    <name type="scientific">Microvirga aerophila</name>
    <dbReference type="NCBI Taxonomy" id="670291"/>
    <lineage>
        <taxon>Bacteria</taxon>
        <taxon>Pseudomonadati</taxon>
        <taxon>Pseudomonadota</taxon>
        <taxon>Alphaproteobacteria</taxon>
        <taxon>Hyphomicrobiales</taxon>
        <taxon>Methylobacteriaceae</taxon>
        <taxon>Microvirga</taxon>
    </lineage>
</organism>
<comment type="caution">
    <text evidence="1">The sequence shown here is derived from an EMBL/GenBank/DDBJ whole genome shotgun (WGS) entry which is preliminary data.</text>
</comment>
<dbReference type="Proteomes" id="UP000321085">
    <property type="component" value="Unassembled WGS sequence"/>
</dbReference>
<name>A0A512C3G8_9HYPH</name>
<reference evidence="1 2" key="1">
    <citation type="submission" date="2019-07" db="EMBL/GenBank/DDBJ databases">
        <title>Whole genome shotgun sequence of Microvirga aerophila NBRC 106136.</title>
        <authorList>
            <person name="Hosoyama A."/>
            <person name="Uohara A."/>
            <person name="Ohji S."/>
            <person name="Ichikawa N."/>
        </authorList>
    </citation>
    <scope>NUCLEOTIDE SEQUENCE [LARGE SCALE GENOMIC DNA]</scope>
    <source>
        <strain evidence="1 2">NBRC 106136</strain>
    </source>
</reference>